<dbReference type="AlphaFoldDB" id="B4DVL1"/>
<evidence type="ECO:0000256" key="1">
    <source>
        <dbReference type="SAM" id="MobiDB-lite"/>
    </source>
</evidence>
<dbReference type="PeptideAtlas" id="B4DVL1"/>
<name>B4DVL1_HUMAN</name>
<evidence type="ECO:0000313" key="2">
    <source>
        <dbReference type="EMBL" id="BAG62723.1"/>
    </source>
</evidence>
<proteinExistence type="evidence at transcript level"/>
<dbReference type="EMBL" id="AK301130">
    <property type="protein sequence ID" value="BAG62723.1"/>
    <property type="molecule type" value="mRNA"/>
</dbReference>
<accession>B4DVL1</accession>
<protein>
    <submittedName>
        <fullName evidence="2">cDNA FLJ54179</fullName>
    </submittedName>
</protein>
<feature type="region of interest" description="Disordered" evidence="1">
    <location>
        <begin position="13"/>
        <end position="117"/>
    </location>
</feature>
<organism evidence="2">
    <name type="scientific">Homo sapiens</name>
    <name type="common">Human</name>
    <dbReference type="NCBI Taxonomy" id="9606"/>
    <lineage>
        <taxon>Eukaryota</taxon>
        <taxon>Metazoa</taxon>
        <taxon>Chordata</taxon>
        <taxon>Craniata</taxon>
        <taxon>Vertebrata</taxon>
        <taxon>Euteleostomi</taxon>
        <taxon>Mammalia</taxon>
        <taxon>Eutheria</taxon>
        <taxon>Euarchontoglires</taxon>
        <taxon>Primates</taxon>
        <taxon>Haplorrhini</taxon>
        <taxon>Catarrhini</taxon>
        <taxon>Hominidae</taxon>
        <taxon>Homo</taxon>
    </lineage>
</organism>
<reference evidence="2" key="1">
    <citation type="submission" date="2007-10" db="EMBL/GenBank/DDBJ databases">
        <title>NEDO human cDNA sequencing project focused on splicing variants.</title>
        <authorList>
            <person name="Wakamatsu A."/>
            <person name="Yamamoto J."/>
            <person name="Kimura K."/>
            <person name="Ishii S."/>
            <person name="Watanabe K."/>
            <person name="Sugiyama A."/>
            <person name="Murakawa K."/>
            <person name="Kaida T."/>
            <person name="Tsuchiya K."/>
            <person name="Fukuzumi Y."/>
            <person name="Kumagai A."/>
            <person name="Oishi Y."/>
            <person name="Yamamoto S."/>
            <person name="Ono Y."/>
            <person name="Komori Y."/>
            <person name="Yamazaki M."/>
            <person name="Kisu Y."/>
            <person name="Nishikawa T."/>
            <person name="Sugano S."/>
            <person name="Nomura N."/>
            <person name="Isogai T."/>
        </authorList>
    </citation>
    <scope>NUCLEOTIDE SEQUENCE</scope>
    <source>
        <tissue evidence="2">Spleen</tissue>
    </source>
</reference>
<sequence length="159" mass="16023">MCWTRTATCPVWRSGQRPTSGRTMRGSGFGGRRHPYGKDSPAPPGSAELPGLQGSVPPHWGGVAGNSAGHRGPRARCPRGGAGGCAHHHPGPPQLLRDSRPCRTGWQESAGAEARGQGREVFFPPARRAAGTRHPGCVCAVGAAGAAAEGPAAPGGGGG</sequence>